<dbReference type="Gene3D" id="3.40.50.12780">
    <property type="entry name" value="N-terminal domain of ligase-like"/>
    <property type="match status" value="1"/>
</dbReference>
<dbReference type="EMBL" id="AFQF01003655">
    <property type="protein sequence ID" value="EGU74625.1"/>
    <property type="molecule type" value="Genomic_DNA"/>
</dbReference>
<dbReference type="OrthoDB" id="429813at2759"/>
<evidence type="ECO:0000313" key="3">
    <source>
        <dbReference type="EMBL" id="EGU74625.1"/>
    </source>
</evidence>
<dbReference type="PANTHER" id="PTHR43201">
    <property type="entry name" value="ACYL-COA SYNTHETASE"/>
    <property type="match status" value="1"/>
</dbReference>
<dbReference type="PANTHER" id="PTHR43201:SF8">
    <property type="entry name" value="ACYL-COA SYNTHETASE FAMILY MEMBER 3"/>
    <property type="match status" value="1"/>
</dbReference>
<reference evidence="3" key="1">
    <citation type="journal article" date="2012" name="Mol. Plant Microbe Interact.">
        <title>A highly conserved effector in Fusarium oxysporum is required for full virulence on Arabidopsis.</title>
        <authorList>
            <person name="Thatcher L.F."/>
            <person name="Gardiner D.M."/>
            <person name="Kazan K."/>
            <person name="Manners J."/>
        </authorList>
    </citation>
    <scope>NUCLEOTIDE SEQUENCE [LARGE SCALE GENOMIC DNA]</scope>
    <source>
        <strain evidence="3">Fo5176</strain>
    </source>
</reference>
<dbReference type="InterPro" id="IPR000873">
    <property type="entry name" value="AMP-dep_synth/lig_dom"/>
</dbReference>
<dbReference type="PaxDb" id="5507-FOXG_12190P0"/>
<sequence>MSTFKTPASELQASVKRHPDLALFKIPEQSPQGTKFKDVSFAQFERDVKQTAKYWKDKLSSLGVRDRAVVGVWLRGYAYSDTVHIQGLNWAGYIPQLLSLRMTDPTVIYELLQKSNAVALLHEPDNTSLLKDSPVPTFPAGTIQFDTDTAQLPVTPWHPSNEDDELFIYHTSGSISGIPKLVPVTARWMNYTLDMSTFFEQRSNKKRERMISVHMGSFCHLAGSALSWIAAKEGSCIIIPSTLPAPVPEVRTMLDEHGLTCVCMFPPALSALFSEARKDASLLASLKKIDNAGSGGLSLDVADLEWARKQGIPMFNIFGSTEMGMALMTDARKNDDYLECTPTAKNEFIPIGETLASGEQLLELVVPPEAPNCPVPSFRSADGKFHSGDLFVEVKPGKYLFRGRNDNWIKMEASLRCDTMSIESNVMETCGEDLVSAVVAVGVGRPCPTIIVEPKEECLTSANGTDNGDSMQQLKEDILKRITPFHRRRYTHERVDHTRYIVVVPQGTLPRTATKGNVRRQEVEKGFQTVLDAVFYVPSYIGNKKLQEWGKIWSSKWQGAGTRIFSHEKGGEQTQFHDKHCVSLFALDVSRIAAYYEGNVARQETCMGTVSQLGIIPQIGSSR</sequence>
<dbReference type="SUPFAM" id="SSF56801">
    <property type="entry name" value="Acetyl-CoA synthetase-like"/>
    <property type="match status" value="1"/>
</dbReference>
<protein>
    <recommendedName>
        <fullName evidence="2">AMP-dependent synthetase/ligase domain-containing protein</fullName>
    </recommendedName>
</protein>
<comment type="caution">
    <text evidence="3">The sequence shown here is derived from an EMBL/GenBank/DDBJ whole genome shotgun (WGS) entry which is preliminary data.</text>
</comment>
<proteinExistence type="inferred from homology"/>
<evidence type="ECO:0000256" key="1">
    <source>
        <dbReference type="ARBA" id="ARBA00006432"/>
    </source>
</evidence>
<dbReference type="Pfam" id="PF00501">
    <property type="entry name" value="AMP-binding"/>
    <property type="match status" value="1"/>
</dbReference>
<name>F9G871_FUSOF</name>
<dbReference type="Pfam" id="PF23562">
    <property type="entry name" value="AMP-binding_C_3"/>
    <property type="match status" value="1"/>
</dbReference>
<comment type="similarity">
    <text evidence="1">Belongs to the ATP-dependent AMP-binding enzyme family.</text>
</comment>
<dbReference type="STRING" id="660025.F9G871"/>
<gene>
    <name evidence="3" type="ORF">FOXB_14853</name>
</gene>
<evidence type="ECO:0000259" key="2">
    <source>
        <dbReference type="Pfam" id="PF00501"/>
    </source>
</evidence>
<organism evidence="3">
    <name type="scientific">Fusarium oxysporum (strain Fo5176)</name>
    <name type="common">Fusarium vascular wilt</name>
    <dbReference type="NCBI Taxonomy" id="660025"/>
    <lineage>
        <taxon>Eukaryota</taxon>
        <taxon>Fungi</taxon>
        <taxon>Dikarya</taxon>
        <taxon>Ascomycota</taxon>
        <taxon>Pezizomycotina</taxon>
        <taxon>Sordariomycetes</taxon>
        <taxon>Hypocreomycetidae</taxon>
        <taxon>Hypocreales</taxon>
        <taxon>Nectriaceae</taxon>
        <taxon>Fusarium</taxon>
        <taxon>Fusarium oxysporum species complex</taxon>
    </lineage>
</organism>
<dbReference type="InterPro" id="IPR042099">
    <property type="entry name" value="ANL_N_sf"/>
</dbReference>
<dbReference type="GO" id="GO:0006631">
    <property type="term" value="P:fatty acid metabolic process"/>
    <property type="evidence" value="ECO:0007669"/>
    <property type="project" value="TreeGrafter"/>
</dbReference>
<dbReference type="AlphaFoldDB" id="F9G871"/>
<accession>F9G871</accession>
<dbReference type="GO" id="GO:0031956">
    <property type="term" value="F:medium-chain fatty acid-CoA ligase activity"/>
    <property type="evidence" value="ECO:0007669"/>
    <property type="project" value="TreeGrafter"/>
</dbReference>
<feature type="domain" description="AMP-dependent synthetase/ligase" evidence="2">
    <location>
        <begin position="12"/>
        <end position="336"/>
    </location>
</feature>